<proteinExistence type="predicted"/>
<dbReference type="PROSITE" id="PS51253">
    <property type="entry name" value="HTH_CENPB"/>
    <property type="match status" value="1"/>
</dbReference>
<comment type="subcellular location">
    <subcellularLocation>
        <location evidence="1 4">Nucleus</location>
    </subcellularLocation>
</comment>
<keyword evidence="2 4" id="KW-0238">DNA-binding</keyword>
<gene>
    <name evidence="8" type="primary">LOC114326374</name>
</gene>
<feature type="DNA-binding region" description="H-T-H motif" evidence="4">
    <location>
        <begin position="118"/>
        <end position="138"/>
    </location>
</feature>
<dbReference type="PROSITE" id="PS50960">
    <property type="entry name" value="HTH_PSQ"/>
    <property type="match status" value="1"/>
</dbReference>
<evidence type="ECO:0000256" key="3">
    <source>
        <dbReference type="ARBA" id="ARBA00023242"/>
    </source>
</evidence>
<dbReference type="InterPro" id="IPR007889">
    <property type="entry name" value="HTH_Psq"/>
</dbReference>
<feature type="domain" description="HTH CENPB-type" evidence="7">
    <location>
        <begin position="153"/>
        <end position="230"/>
    </location>
</feature>
<reference evidence="8" key="1">
    <citation type="submission" date="2025-08" db="UniProtKB">
        <authorList>
            <consortium name="RefSeq"/>
        </authorList>
    </citation>
    <scope>IDENTIFICATION</scope>
    <source>
        <tissue evidence="8">Whole insect</tissue>
    </source>
</reference>
<name>A0A6P7FAB1_DIAVI</name>
<dbReference type="InParanoid" id="A0A6P7FAB1"/>
<dbReference type="KEGG" id="dvv:114326374"/>
<dbReference type="InterPro" id="IPR009057">
    <property type="entry name" value="Homeodomain-like_sf"/>
</dbReference>
<evidence type="ECO:0000259" key="6">
    <source>
        <dbReference type="PROSITE" id="PS50960"/>
    </source>
</evidence>
<protein>
    <submittedName>
        <fullName evidence="8">Uncharacterized protein LOC114326374 isoform X1</fullName>
    </submittedName>
</protein>
<dbReference type="GO" id="GO:0003677">
    <property type="term" value="F:DNA binding"/>
    <property type="evidence" value="ECO:0007669"/>
    <property type="project" value="UniProtKB-UniRule"/>
</dbReference>
<dbReference type="Gene3D" id="1.10.10.60">
    <property type="entry name" value="Homeodomain-like"/>
    <property type="match status" value="1"/>
</dbReference>
<evidence type="ECO:0000256" key="1">
    <source>
        <dbReference type="ARBA" id="ARBA00004123"/>
    </source>
</evidence>
<dbReference type="AlphaFoldDB" id="A0A6P7FAB1"/>
<dbReference type="Pfam" id="PF03221">
    <property type="entry name" value="HTH_Tnp_Tc5"/>
    <property type="match status" value="1"/>
</dbReference>
<evidence type="ECO:0000313" key="8">
    <source>
        <dbReference type="RefSeq" id="XP_028130533.1"/>
    </source>
</evidence>
<feature type="region of interest" description="Disordered" evidence="5">
    <location>
        <begin position="74"/>
        <end position="98"/>
    </location>
</feature>
<dbReference type="RefSeq" id="XP_028130533.1">
    <property type="nucleotide sequence ID" value="XM_028274732.1"/>
</dbReference>
<organism evidence="8">
    <name type="scientific">Diabrotica virgifera virgifera</name>
    <name type="common">western corn rootworm</name>
    <dbReference type="NCBI Taxonomy" id="50390"/>
    <lineage>
        <taxon>Eukaryota</taxon>
        <taxon>Metazoa</taxon>
        <taxon>Ecdysozoa</taxon>
        <taxon>Arthropoda</taxon>
        <taxon>Hexapoda</taxon>
        <taxon>Insecta</taxon>
        <taxon>Pterygota</taxon>
        <taxon>Neoptera</taxon>
        <taxon>Endopterygota</taxon>
        <taxon>Coleoptera</taxon>
        <taxon>Polyphaga</taxon>
        <taxon>Cucujiformia</taxon>
        <taxon>Chrysomeloidea</taxon>
        <taxon>Chrysomelidae</taxon>
        <taxon>Galerucinae</taxon>
        <taxon>Diabroticina</taxon>
        <taxon>Diabroticites</taxon>
        <taxon>Diabrotica</taxon>
    </lineage>
</organism>
<keyword evidence="3 4" id="KW-0539">Nucleus</keyword>
<dbReference type="SUPFAM" id="SSF46689">
    <property type="entry name" value="Homeodomain-like"/>
    <property type="match status" value="1"/>
</dbReference>
<dbReference type="InterPro" id="IPR006600">
    <property type="entry name" value="HTH_CenpB_DNA-bd_dom"/>
</dbReference>
<dbReference type="Pfam" id="PF05225">
    <property type="entry name" value="HTH_psq"/>
    <property type="match status" value="1"/>
</dbReference>
<evidence type="ECO:0000256" key="4">
    <source>
        <dbReference type="PROSITE-ProRule" id="PRU00320"/>
    </source>
</evidence>
<dbReference type="OrthoDB" id="372803at2759"/>
<evidence type="ECO:0000256" key="2">
    <source>
        <dbReference type="ARBA" id="ARBA00023125"/>
    </source>
</evidence>
<evidence type="ECO:0000256" key="5">
    <source>
        <dbReference type="SAM" id="MobiDB-lite"/>
    </source>
</evidence>
<evidence type="ECO:0000259" key="7">
    <source>
        <dbReference type="PROSITE" id="PS51253"/>
    </source>
</evidence>
<accession>A0A6P7FAB1</accession>
<sequence>MDFKIEIKKEFVEYTESQICTSIDQRDLKNELEEEYSGKIGPEVKVKIKEELVECDQGHLESQLSTSMDLEELKSELDEDNSENNIRPKYQRTSTRNSWSETSMAEAVRKVLDGTMGFKRAANSYGVPKSTLERKVKKAHTNALAPEAAAVKKLGRYETVFNAEQEKQLVEHALTLKERLLGITLTDIRMLAFELAERNNIKHKFNTEKRMAGKFWLYSFLRRHKELSLRNPEPTSMTQAKGIDRTVVNTLIAS</sequence>
<dbReference type="GO" id="GO:0005634">
    <property type="term" value="C:nucleus"/>
    <property type="evidence" value="ECO:0007669"/>
    <property type="project" value="UniProtKB-SubCell"/>
</dbReference>
<feature type="domain" description="HTH psq-type" evidence="6">
    <location>
        <begin position="92"/>
        <end position="142"/>
    </location>
</feature>